<name>A0A8T0V7X9_PANVG</name>
<gene>
    <name evidence="10" type="ORF">PVAP13_3KG565700</name>
</gene>
<dbReference type="SUPFAM" id="SSF56112">
    <property type="entry name" value="Protein kinase-like (PK-like)"/>
    <property type="match status" value="1"/>
</dbReference>
<dbReference type="PANTHER" id="PTHR27006:SF601">
    <property type="entry name" value="PROTEIN KINASE DOMAIN-CONTAINING PROTEIN"/>
    <property type="match status" value="1"/>
</dbReference>
<evidence type="ECO:0000256" key="1">
    <source>
        <dbReference type="ARBA" id="ARBA00012513"/>
    </source>
</evidence>
<dbReference type="PROSITE" id="PS50011">
    <property type="entry name" value="PROTEIN_KINASE_DOM"/>
    <property type="match status" value="1"/>
</dbReference>
<keyword evidence="3" id="KW-0808">Transferase</keyword>
<dbReference type="AlphaFoldDB" id="A0A8T0V7X9"/>
<comment type="caution">
    <text evidence="10">The sequence shown here is derived from an EMBL/GenBank/DDBJ whole genome shotgun (WGS) entry which is preliminary data.</text>
</comment>
<dbReference type="GO" id="GO:0004674">
    <property type="term" value="F:protein serine/threonine kinase activity"/>
    <property type="evidence" value="ECO:0007669"/>
    <property type="project" value="UniProtKB-KW"/>
</dbReference>
<protein>
    <recommendedName>
        <fullName evidence="1">non-specific serine/threonine protein kinase</fullName>
        <ecNumber evidence="1">2.7.11.1</ecNumber>
    </recommendedName>
</protein>
<dbReference type="InterPro" id="IPR000719">
    <property type="entry name" value="Prot_kinase_dom"/>
</dbReference>
<dbReference type="FunFam" id="1.10.510.10:FF:001023">
    <property type="entry name" value="Os07g0541700 protein"/>
    <property type="match status" value="1"/>
</dbReference>
<keyword evidence="6" id="KW-0067">ATP-binding</keyword>
<comment type="catalytic activity">
    <reaction evidence="7">
        <text>L-threonyl-[protein] + ATP = O-phospho-L-threonyl-[protein] + ADP + H(+)</text>
        <dbReference type="Rhea" id="RHEA:46608"/>
        <dbReference type="Rhea" id="RHEA-COMP:11060"/>
        <dbReference type="Rhea" id="RHEA-COMP:11605"/>
        <dbReference type="ChEBI" id="CHEBI:15378"/>
        <dbReference type="ChEBI" id="CHEBI:30013"/>
        <dbReference type="ChEBI" id="CHEBI:30616"/>
        <dbReference type="ChEBI" id="CHEBI:61977"/>
        <dbReference type="ChEBI" id="CHEBI:456216"/>
        <dbReference type="EC" id="2.7.11.1"/>
    </reaction>
</comment>
<comment type="catalytic activity">
    <reaction evidence="8">
        <text>L-seryl-[protein] + ATP = O-phospho-L-seryl-[protein] + ADP + H(+)</text>
        <dbReference type="Rhea" id="RHEA:17989"/>
        <dbReference type="Rhea" id="RHEA-COMP:9863"/>
        <dbReference type="Rhea" id="RHEA-COMP:11604"/>
        <dbReference type="ChEBI" id="CHEBI:15378"/>
        <dbReference type="ChEBI" id="CHEBI:29999"/>
        <dbReference type="ChEBI" id="CHEBI:30616"/>
        <dbReference type="ChEBI" id="CHEBI:83421"/>
        <dbReference type="ChEBI" id="CHEBI:456216"/>
        <dbReference type="EC" id="2.7.11.1"/>
    </reaction>
</comment>
<keyword evidence="5" id="KW-0418">Kinase</keyword>
<dbReference type="InterPro" id="IPR011009">
    <property type="entry name" value="Kinase-like_dom_sf"/>
</dbReference>
<dbReference type="GO" id="GO:0005524">
    <property type="term" value="F:ATP binding"/>
    <property type="evidence" value="ECO:0007669"/>
    <property type="project" value="UniProtKB-KW"/>
</dbReference>
<evidence type="ECO:0000256" key="6">
    <source>
        <dbReference type="ARBA" id="ARBA00022840"/>
    </source>
</evidence>
<evidence type="ECO:0000313" key="10">
    <source>
        <dbReference type="EMBL" id="KAG2630477.1"/>
    </source>
</evidence>
<proteinExistence type="predicted"/>
<evidence type="ECO:0000256" key="8">
    <source>
        <dbReference type="ARBA" id="ARBA00048679"/>
    </source>
</evidence>
<keyword evidence="11" id="KW-1185">Reference proteome</keyword>
<dbReference type="EMBL" id="CM029041">
    <property type="protein sequence ID" value="KAG2630477.1"/>
    <property type="molecule type" value="Genomic_DNA"/>
</dbReference>
<evidence type="ECO:0000259" key="9">
    <source>
        <dbReference type="PROSITE" id="PS50011"/>
    </source>
</evidence>
<evidence type="ECO:0000256" key="5">
    <source>
        <dbReference type="ARBA" id="ARBA00022777"/>
    </source>
</evidence>
<dbReference type="Gene3D" id="1.10.510.10">
    <property type="entry name" value="Transferase(Phosphotransferase) domain 1"/>
    <property type="match status" value="1"/>
</dbReference>
<reference evidence="10" key="1">
    <citation type="submission" date="2020-05" db="EMBL/GenBank/DDBJ databases">
        <title>WGS assembly of Panicum virgatum.</title>
        <authorList>
            <person name="Lovell J.T."/>
            <person name="Jenkins J."/>
            <person name="Shu S."/>
            <person name="Juenger T.E."/>
            <person name="Schmutz J."/>
        </authorList>
    </citation>
    <scope>NUCLEOTIDE SEQUENCE</scope>
    <source>
        <strain evidence="10">AP13</strain>
    </source>
</reference>
<dbReference type="PANTHER" id="PTHR27006">
    <property type="entry name" value="PROMASTIGOTE SURFACE ANTIGEN PROTEIN PSA"/>
    <property type="match status" value="1"/>
</dbReference>
<dbReference type="EC" id="2.7.11.1" evidence="1"/>
<evidence type="ECO:0000256" key="4">
    <source>
        <dbReference type="ARBA" id="ARBA00022741"/>
    </source>
</evidence>
<keyword evidence="4" id="KW-0547">Nucleotide-binding</keyword>
<keyword evidence="2" id="KW-0723">Serine/threonine-protein kinase</keyword>
<feature type="domain" description="Protein kinase" evidence="9">
    <location>
        <begin position="45"/>
        <end position="292"/>
    </location>
</feature>
<dbReference type="Pfam" id="PF00069">
    <property type="entry name" value="Pkinase"/>
    <property type="match status" value="1"/>
</dbReference>
<evidence type="ECO:0000256" key="3">
    <source>
        <dbReference type="ARBA" id="ARBA00022679"/>
    </source>
</evidence>
<dbReference type="Proteomes" id="UP000823388">
    <property type="component" value="Chromosome 3K"/>
</dbReference>
<dbReference type="SMART" id="SM00220">
    <property type="entry name" value="S_TKc"/>
    <property type="match status" value="1"/>
</dbReference>
<evidence type="ECO:0000256" key="7">
    <source>
        <dbReference type="ARBA" id="ARBA00047899"/>
    </source>
</evidence>
<organism evidence="10 11">
    <name type="scientific">Panicum virgatum</name>
    <name type="common">Blackwell switchgrass</name>
    <dbReference type="NCBI Taxonomy" id="38727"/>
    <lineage>
        <taxon>Eukaryota</taxon>
        <taxon>Viridiplantae</taxon>
        <taxon>Streptophyta</taxon>
        <taxon>Embryophyta</taxon>
        <taxon>Tracheophyta</taxon>
        <taxon>Spermatophyta</taxon>
        <taxon>Magnoliopsida</taxon>
        <taxon>Liliopsida</taxon>
        <taxon>Poales</taxon>
        <taxon>Poaceae</taxon>
        <taxon>PACMAD clade</taxon>
        <taxon>Panicoideae</taxon>
        <taxon>Panicodae</taxon>
        <taxon>Paniceae</taxon>
        <taxon>Panicinae</taxon>
        <taxon>Panicum</taxon>
        <taxon>Panicum sect. Hiantes</taxon>
    </lineage>
</organism>
<dbReference type="Gene3D" id="3.30.200.20">
    <property type="entry name" value="Phosphorylase Kinase, domain 1"/>
    <property type="match status" value="1"/>
</dbReference>
<accession>A0A8T0V7X9</accession>
<evidence type="ECO:0000256" key="2">
    <source>
        <dbReference type="ARBA" id="ARBA00022527"/>
    </source>
</evidence>
<dbReference type="PROSITE" id="PS00108">
    <property type="entry name" value="PROTEIN_KINASE_ST"/>
    <property type="match status" value="1"/>
</dbReference>
<dbReference type="InterPro" id="IPR008271">
    <property type="entry name" value="Ser/Thr_kinase_AS"/>
</dbReference>
<sequence>MCDSEVGSLVYGRSQLHRAPPPPPRVVKGFTQFNLFELKAATNDFSERKCIGKGSFCNVYKGRLHDRRVVAIKKQVLNLPSRDDKHIYNEVNIVSEINHKNIVRCLGYCHEIKVALVCLDDEYIGDKQPTYCNVKWPTRFQIIKGIAQGVHYLHEQRIVHLDLKHRNILLDCDMNPKISDFGTAKRLGHDDEITSHSEIIGTPGFTAPEYVHEHIISMKCDVYGFGVTLLWTISGYEAGRMEALSDPSLCDESQLMEAKMCMEVGLLCTQLDRNDRPTMADVLAMLNGRKELRKLGELEKVMVISTENR</sequence>
<evidence type="ECO:0000313" key="11">
    <source>
        <dbReference type="Proteomes" id="UP000823388"/>
    </source>
</evidence>